<dbReference type="Proteomes" id="UP000827872">
    <property type="component" value="Linkage Group LG06"/>
</dbReference>
<name>A0ACB8FSI4_9SAUR</name>
<evidence type="ECO:0000313" key="1">
    <source>
        <dbReference type="EMBL" id="KAH8008304.1"/>
    </source>
</evidence>
<sequence>MSPSESKSGTNLNRVRMFGPDKLVKATAEKKWDRVKIVCTQPYSKSLAYGLSFVRFHSPPEDNEIHSKTPSPKVTKLGQFKVKDEDSNSASMKPGALFFSRASKPQASPTKALQNNQPSPSYAAASLKTSVSSTPDPAPSAAEKPPTKASPKVKTTLLLQTPKLLQCFSPYSKPDLLRMIKLLLLCLLATVVTMENDKPSDSSLTTHTTTTEKTDHKATKSHLSDSSPTTHTTTKKTATEKTDHKATKSHLSDSSPTTHTTTKKTATEKTDHKATKSHLSDSSPTTHTTTKKTATEKTDHKATKSHLSDSSPTTHTTTKKTATEKTDLKTTKRTIPQQVSLTCNCNGGLKCQHDHCLITAPNVFCVTTAEQNTLEKAKGKPRSALNQTCQENYDFCNTDITITLNEDVYWRSSTKCCNDSNNCNSASVKAPQPSTTTGNRVCPSCFALNATDCTPTDMNCVESETKCINVTGTVNNGTSTSRFVGRGCASDSVMKIKNDSTLVFGTNTYHFTSITADASQTLGSVPFIFLLSSFLGLLQAKFYY</sequence>
<comment type="caution">
    <text evidence="1">The sequence shown here is derived from an EMBL/GenBank/DDBJ whole genome shotgun (WGS) entry which is preliminary data.</text>
</comment>
<dbReference type="EMBL" id="CM037619">
    <property type="protein sequence ID" value="KAH8008304.1"/>
    <property type="molecule type" value="Genomic_DNA"/>
</dbReference>
<proteinExistence type="predicted"/>
<reference evidence="1" key="1">
    <citation type="submission" date="2021-08" db="EMBL/GenBank/DDBJ databases">
        <title>The first chromosome-level gecko genome reveals the dynamic sex chromosomes of Neotropical dwarf geckos (Sphaerodactylidae: Sphaerodactylus).</title>
        <authorList>
            <person name="Pinto B.J."/>
            <person name="Keating S.E."/>
            <person name="Gamble T."/>
        </authorList>
    </citation>
    <scope>NUCLEOTIDE SEQUENCE</scope>
    <source>
        <strain evidence="1">TG3544</strain>
    </source>
</reference>
<accession>A0ACB8FSI4</accession>
<organism evidence="1 2">
    <name type="scientific">Sphaerodactylus townsendi</name>
    <dbReference type="NCBI Taxonomy" id="933632"/>
    <lineage>
        <taxon>Eukaryota</taxon>
        <taxon>Metazoa</taxon>
        <taxon>Chordata</taxon>
        <taxon>Craniata</taxon>
        <taxon>Vertebrata</taxon>
        <taxon>Euteleostomi</taxon>
        <taxon>Lepidosauria</taxon>
        <taxon>Squamata</taxon>
        <taxon>Bifurcata</taxon>
        <taxon>Gekkota</taxon>
        <taxon>Sphaerodactylidae</taxon>
        <taxon>Sphaerodactylus</taxon>
    </lineage>
</organism>
<keyword evidence="2" id="KW-1185">Reference proteome</keyword>
<gene>
    <name evidence="1" type="ORF">K3G42_028890</name>
</gene>
<evidence type="ECO:0000313" key="2">
    <source>
        <dbReference type="Proteomes" id="UP000827872"/>
    </source>
</evidence>
<protein>
    <submittedName>
        <fullName evidence="1">Uncharacterized protein</fullName>
    </submittedName>
</protein>